<dbReference type="Proteomes" id="UP001566476">
    <property type="component" value="Unassembled WGS sequence"/>
</dbReference>
<feature type="transmembrane region" description="Helical" evidence="1">
    <location>
        <begin position="93"/>
        <end position="117"/>
    </location>
</feature>
<feature type="transmembrane region" description="Helical" evidence="1">
    <location>
        <begin position="168"/>
        <end position="192"/>
    </location>
</feature>
<gene>
    <name evidence="2" type="ORF">AB2L28_12670</name>
</gene>
<keyword evidence="3" id="KW-1185">Reference proteome</keyword>
<dbReference type="EMBL" id="JBGGTQ010000005">
    <property type="protein sequence ID" value="MEZ0493087.1"/>
    <property type="molecule type" value="Genomic_DNA"/>
</dbReference>
<evidence type="ECO:0000313" key="2">
    <source>
        <dbReference type="EMBL" id="MEZ0493087.1"/>
    </source>
</evidence>
<accession>A0ABV4I330</accession>
<proteinExistence type="predicted"/>
<evidence type="ECO:0000313" key="3">
    <source>
        <dbReference type="Proteomes" id="UP001566476"/>
    </source>
</evidence>
<feature type="transmembrane region" description="Helical" evidence="1">
    <location>
        <begin position="123"/>
        <end position="147"/>
    </location>
</feature>
<feature type="transmembrane region" description="Helical" evidence="1">
    <location>
        <begin position="48"/>
        <end position="72"/>
    </location>
</feature>
<keyword evidence="1" id="KW-0812">Transmembrane</keyword>
<reference evidence="2 3" key="1">
    <citation type="submission" date="2024-07" db="EMBL/GenBank/DDBJ databases">
        <authorList>
            <person name="Thanompreechachai J."/>
            <person name="Duangmal K."/>
        </authorList>
    </citation>
    <scope>NUCLEOTIDE SEQUENCE [LARGE SCALE GENOMIC DNA]</scope>
    <source>
        <strain evidence="2 3">TBRC 1896</strain>
    </source>
</reference>
<evidence type="ECO:0000256" key="1">
    <source>
        <dbReference type="SAM" id="Phobius"/>
    </source>
</evidence>
<name>A0ABV4I330_9ACTN</name>
<sequence>MPFVEVEPWVWQEVDGQRRLAADHDGTAVTAIGLDPAFTVQPMPAHQAVLPTVLAASLSIILAWLLICLVTATHAWRHRIRRHRTRGARWLRAADVSSVVALAAAAVSWGVVATALLNDAPPPAAWVIRAAQVLTALAVLGVVPAAWSTVHSARRVVRTRDRRGWLDVALRMVLVAGFAGLGHGVLVGGLLAPSITC</sequence>
<comment type="caution">
    <text evidence="2">The sequence shown here is derived from an EMBL/GenBank/DDBJ whole genome shotgun (WGS) entry which is preliminary data.</text>
</comment>
<organism evidence="2 3">
    <name type="scientific">Kineococcus mangrovi</name>
    <dbReference type="NCBI Taxonomy" id="1660183"/>
    <lineage>
        <taxon>Bacteria</taxon>
        <taxon>Bacillati</taxon>
        <taxon>Actinomycetota</taxon>
        <taxon>Actinomycetes</taxon>
        <taxon>Kineosporiales</taxon>
        <taxon>Kineosporiaceae</taxon>
        <taxon>Kineococcus</taxon>
    </lineage>
</organism>
<protein>
    <submittedName>
        <fullName evidence="2">Uncharacterized protein</fullName>
    </submittedName>
</protein>
<keyword evidence="1" id="KW-1133">Transmembrane helix</keyword>
<dbReference type="RefSeq" id="WP_370719310.1">
    <property type="nucleotide sequence ID" value="NZ_JBGGTQ010000005.1"/>
</dbReference>
<keyword evidence="1" id="KW-0472">Membrane</keyword>